<proteinExistence type="predicted"/>
<dbReference type="PANTHER" id="PTHR13887:SF41">
    <property type="entry name" value="THIOREDOXIN SUPERFAMILY PROTEIN"/>
    <property type="match status" value="1"/>
</dbReference>
<evidence type="ECO:0000313" key="3">
    <source>
        <dbReference type="Proteomes" id="UP000002058"/>
    </source>
</evidence>
<name>C4JKC6_UNCRE</name>
<dbReference type="PANTHER" id="PTHR13887">
    <property type="entry name" value="GLUTATHIONE S-TRANSFERASE KAPPA"/>
    <property type="match status" value="1"/>
</dbReference>
<dbReference type="InterPro" id="IPR001853">
    <property type="entry name" value="DSBA-like_thioredoxin_dom"/>
</dbReference>
<dbReference type="VEuPathDB" id="FungiDB:UREG_02083"/>
<protein>
    <recommendedName>
        <fullName evidence="1">DSBA-like thioredoxin domain-containing protein</fullName>
    </recommendedName>
</protein>
<evidence type="ECO:0000313" key="2">
    <source>
        <dbReference type="EMBL" id="EEP77234.1"/>
    </source>
</evidence>
<sequence>MAVIQISIISDVICPWRAIEIFQKTYPGGSRDTFEINWKPYFIDQEAPTESELIQDRMLRRMQDPKTVAAAQTRLARAGREVGLHLKFGGAVGSSRLAHQVLQVVGAEKGSAMQCRVAESFFHCQFERELDTSGVGVVLEACAMAGLDGAEVRGWLEAGMGKEEVEREEREERRAGVQGVPRFVVGEREVDGAVDFAELFEAFVVAREGVESAHG</sequence>
<organism evidence="2 3">
    <name type="scientific">Uncinocarpus reesii (strain UAMH 1704)</name>
    <dbReference type="NCBI Taxonomy" id="336963"/>
    <lineage>
        <taxon>Eukaryota</taxon>
        <taxon>Fungi</taxon>
        <taxon>Dikarya</taxon>
        <taxon>Ascomycota</taxon>
        <taxon>Pezizomycotina</taxon>
        <taxon>Eurotiomycetes</taxon>
        <taxon>Eurotiomycetidae</taxon>
        <taxon>Onygenales</taxon>
        <taxon>Onygenaceae</taxon>
        <taxon>Uncinocarpus</taxon>
    </lineage>
</organism>
<dbReference type="AlphaFoldDB" id="C4JKC6"/>
<dbReference type="OrthoDB" id="1930760at2759"/>
<keyword evidence="3" id="KW-1185">Reference proteome</keyword>
<dbReference type="KEGG" id="ure:UREG_02083"/>
<evidence type="ECO:0000259" key="1">
    <source>
        <dbReference type="Pfam" id="PF01323"/>
    </source>
</evidence>
<dbReference type="SUPFAM" id="SSF52833">
    <property type="entry name" value="Thioredoxin-like"/>
    <property type="match status" value="1"/>
</dbReference>
<dbReference type="EMBL" id="CH476615">
    <property type="protein sequence ID" value="EEP77234.1"/>
    <property type="molecule type" value="Genomic_DNA"/>
</dbReference>
<dbReference type="Gene3D" id="3.40.30.10">
    <property type="entry name" value="Glutaredoxin"/>
    <property type="match status" value="1"/>
</dbReference>
<dbReference type="OMA" id="TEHMEAF"/>
<accession>C4JKC6</accession>
<dbReference type="Pfam" id="PF01323">
    <property type="entry name" value="DSBA"/>
    <property type="match status" value="1"/>
</dbReference>
<dbReference type="GeneID" id="8441279"/>
<feature type="domain" description="DSBA-like thioredoxin" evidence="1">
    <location>
        <begin position="6"/>
        <end position="201"/>
    </location>
</feature>
<dbReference type="HOGENOM" id="CLU_069253_0_4_1"/>
<dbReference type="eggNOG" id="ENOG502QTH7">
    <property type="taxonomic scope" value="Eukaryota"/>
</dbReference>
<gene>
    <name evidence="2" type="ORF">UREG_02083</name>
</gene>
<dbReference type="InterPro" id="IPR036249">
    <property type="entry name" value="Thioredoxin-like_sf"/>
</dbReference>
<reference evidence="3" key="1">
    <citation type="journal article" date="2009" name="Genome Res.">
        <title>Comparative genomic analyses of the human fungal pathogens Coccidioides and their relatives.</title>
        <authorList>
            <person name="Sharpton T.J."/>
            <person name="Stajich J.E."/>
            <person name="Rounsley S.D."/>
            <person name="Gardner M.J."/>
            <person name="Wortman J.R."/>
            <person name="Jordar V.S."/>
            <person name="Maiti R."/>
            <person name="Kodira C.D."/>
            <person name="Neafsey D.E."/>
            <person name="Zeng Q."/>
            <person name="Hung C.-Y."/>
            <person name="McMahan C."/>
            <person name="Muszewska A."/>
            <person name="Grynberg M."/>
            <person name="Mandel M.A."/>
            <person name="Kellner E.M."/>
            <person name="Barker B.M."/>
            <person name="Galgiani J.N."/>
            <person name="Orbach M.J."/>
            <person name="Kirkland T.N."/>
            <person name="Cole G.T."/>
            <person name="Henn M.R."/>
            <person name="Birren B.W."/>
            <person name="Taylor J.W."/>
        </authorList>
    </citation>
    <scope>NUCLEOTIDE SEQUENCE [LARGE SCALE GENOMIC DNA]</scope>
    <source>
        <strain evidence="3">UAMH 1704</strain>
    </source>
</reference>
<dbReference type="Proteomes" id="UP000002058">
    <property type="component" value="Unassembled WGS sequence"/>
</dbReference>
<dbReference type="RefSeq" id="XP_002542567.1">
    <property type="nucleotide sequence ID" value="XM_002542521.1"/>
</dbReference>
<dbReference type="InParanoid" id="C4JKC6"/>
<dbReference type="GO" id="GO:0016491">
    <property type="term" value="F:oxidoreductase activity"/>
    <property type="evidence" value="ECO:0007669"/>
    <property type="project" value="InterPro"/>
</dbReference>